<dbReference type="GO" id="GO:1990529">
    <property type="term" value="C:glycosylphosphatidylinositol-mannosyltransferase I complex"/>
    <property type="evidence" value="ECO:0007669"/>
    <property type="project" value="TreeGrafter"/>
</dbReference>
<protein>
    <recommendedName>
        <fullName evidence="12 13">GPI alpha-1,4-mannosyltransferase I, catalytic subunit</fullName>
        <ecNumber evidence="13">2.4.1.-</ecNumber>
    </recommendedName>
    <alternativeName>
        <fullName evidence="13">GPI mannosyltransferase I</fullName>
    </alternativeName>
</protein>
<evidence type="ECO:0000313" key="15">
    <source>
        <dbReference type="WBParaSite" id="maker-uti_cns_0047318-snap-gene-0.3-mRNA-1"/>
    </source>
</evidence>
<keyword evidence="14" id="KW-1185">Reference proteome</keyword>
<accession>A0A1I8JGI2</accession>
<evidence type="ECO:0000256" key="2">
    <source>
        <dbReference type="ARBA" id="ARBA00004687"/>
    </source>
</evidence>
<dbReference type="PANTHER" id="PTHR12886">
    <property type="entry name" value="PIG-M MANNOSYLTRANSFERASE"/>
    <property type="match status" value="1"/>
</dbReference>
<dbReference type="EC" id="2.4.1.-" evidence="13"/>
<sequence length="400" mass="45087">RNYTLQTSASKNWSPMWRLFWRHQLAICCAVRIGLIAYSYAHDALFEVKYTDIDYLVFNNASRHMLQGGSPYLESEYRYTPLIALVTLGNFLLHSGFGKFVFAAADVACGCLLAGLTGWPAAAAWLWNPIVLGVSSRGSAEPLILLCVLACLRCLLAGRFAACGLALGLSVHAKLYPVIYCPAICLHVWRTSASASQAVSRLIRLAICAALSFGAPLALFYHLYGNEFVSQAYLYHFGRLDPQHNFSVYFLPMRLLGPRILRAVSGLAFGLQAGSVLLFSWAVPHQDACWFFVTFGFVSLNKVITSQYFLWYLVFLPLLLYRLVPSSGRWLLCQLAIAWLLPQAVWLGLAYLLEFRRLPIVELVWLASLFVLLSNAWIAWRLFDAYRRRMQGDSEAKRRD</sequence>
<evidence type="ECO:0000256" key="12">
    <source>
        <dbReference type="ARBA" id="ARBA00093608"/>
    </source>
</evidence>
<evidence type="ECO:0000256" key="1">
    <source>
        <dbReference type="ARBA" id="ARBA00004477"/>
    </source>
</evidence>
<organism evidence="14 15">
    <name type="scientific">Macrostomum lignano</name>
    <dbReference type="NCBI Taxonomy" id="282301"/>
    <lineage>
        <taxon>Eukaryota</taxon>
        <taxon>Metazoa</taxon>
        <taxon>Spiralia</taxon>
        <taxon>Lophotrochozoa</taxon>
        <taxon>Platyhelminthes</taxon>
        <taxon>Rhabditophora</taxon>
        <taxon>Macrostomorpha</taxon>
        <taxon>Macrostomida</taxon>
        <taxon>Macrostomidae</taxon>
        <taxon>Macrostomum</taxon>
    </lineage>
</organism>
<name>A0A1I8JGI2_9PLAT</name>
<evidence type="ECO:0000256" key="8">
    <source>
        <dbReference type="ARBA" id="ARBA00022824"/>
    </source>
</evidence>
<evidence type="ECO:0000256" key="9">
    <source>
        <dbReference type="ARBA" id="ARBA00022989"/>
    </source>
</evidence>
<keyword evidence="6 13" id="KW-0808">Transferase</keyword>
<comment type="subcellular location">
    <subcellularLocation>
        <location evidence="1 13">Endoplasmic reticulum membrane</location>
        <topology evidence="1 13">Multi-pass membrane protein</topology>
    </subcellularLocation>
</comment>
<evidence type="ECO:0000256" key="11">
    <source>
        <dbReference type="ARBA" id="ARBA00093408"/>
    </source>
</evidence>
<reference evidence="15" key="1">
    <citation type="submission" date="2016-11" db="UniProtKB">
        <authorList>
            <consortium name="WormBaseParasite"/>
        </authorList>
    </citation>
    <scope>IDENTIFICATION</scope>
</reference>
<keyword evidence="10" id="KW-0472">Membrane</keyword>
<dbReference type="Proteomes" id="UP000095280">
    <property type="component" value="Unplaced"/>
</dbReference>
<evidence type="ECO:0000256" key="3">
    <source>
        <dbReference type="ARBA" id="ARBA00011071"/>
    </source>
</evidence>
<dbReference type="InterPro" id="IPR007704">
    <property type="entry name" value="PIG-M"/>
</dbReference>
<comment type="function">
    <text evidence="11 13">Catalytic subunit of the glycosylphosphatidylinositol-mannosyltransferase I complex which catalyzes the transfer of the first mannose, via an alpha-1,4 bond from a dolichol-phosphate-mannose (Dol-P-Man) to the glucosaminyl acyl phosphatidylinositol (GlcN-(acyl)PI) intermediate to generate alpha-D-Man-(1-&gt;4)-alpha-D-GlcN-(1-&gt;6)-(1-radyl,2-acyl-sn-glycero-3-phospho)-2-acyl-inositol and participates in the sixth step of the glycosylphosphatidylinositol-anchor biosynthesis.</text>
</comment>
<comment type="similarity">
    <text evidence="3 13">Belongs to the PIGM family.</text>
</comment>
<dbReference type="PANTHER" id="PTHR12886:SF0">
    <property type="entry name" value="GPI MANNOSYLTRANSFERASE 1"/>
    <property type="match status" value="1"/>
</dbReference>
<evidence type="ECO:0000256" key="10">
    <source>
        <dbReference type="ARBA" id="ARBA00023136"/>
    </source>
</evidence>
<evidence type="ECO:0000313" key="14">
    <source>
        <dbReference type="Proteomes" id="UP000095280"/>
    </source>
</evidence>
<dbReference type="GO" id="GO:0004376">
    <property type="term" value="F:GPI mannosyltransferase activity"/>
    <property type="evidence" value="ECO:0007669"/>
    <property type="project" value="InterPro"/>
</dbReference>
<dbReference type="AlphaFoldDB" id="A0A1I8JGI2"/>
<dbReference type="Pfam" id="PF05007">
    <property type="entry name" value="Mannosyl_trans"/>
    <property type="match status" value="1"/>
</dbReference>
<evidence type="ECO:0000256" key="4">
    <source>
        <dbReference type="ARBA" id="ARBA00022502"/>
    </source>
</evidence>
<evidence type="ECO:0000256" key="5">
    <source>
        <dbReference type="ARBA" id="ARBA00022676"/>
    </source>
</evidence>
<dbReference type="GO" id="GO:0051751">
    <property type="term" value="F:alpha-1,4-mannosyltransferase activity"/>
    <property type="evidence" value="ECO:0007669"/>
    <property type="project" value="InterPro"/>
</dbReference>
<dbReference type="WBParaSite" id="maker-uti_cns_0047318-snap-gene-0.3-mRNA-1">
    <property type="protein sequence ID" value="maker-uti_cns_0047318-snap-gene-0.3-mRNA-1"/>
    <property type="gene ID" value="maker-uti_cns_0047318-snap-gene-0.3"/>
</dbReference>
<keyword evidence="8 13" id="KW-0256">Endoplasmic reticulum</keyword>
<dbReference type="GO" id="GO:0005789">
    <property type="term" value="C:endoplasmic reticulum membrane"/>
    <property type="evidence" value="ECO:0007669"/>
    <property type="project" value="UniProtKB-SubCell"/>
</dbReference>
<evidence type="ECO:0000256" key="13">
    <source>
        <dbReference type="RuleBase" id="RU365064"/>
    </source>
</evidence>
<keyword evidence="5 13" id="KW-0328">Glycosyltransferase</keyword>
<keyword evidence="7" id="KW-0812">Transmembrane</keyword>
<dbReference type="GO" id="GO:0006506">
    <property type="term" value="P:GPI anchor biosynthetic process"/>
    <property type="evidence" value="ECO:0007669"/>
    <property type="project" value="UniProtKB-UniPathway"/>
</dbReference>
<evidence type="ECO:0000256" key="6">
    <source>
        <dbReference type="ARBA" id="ARBA00022679"/>
    </source>
</evidence>
<proteinExistence type="inferred from homology"/>
<evidence type="ECO:0000256" key="7">
    <source>
        <dbReference type="ARBA" id="ARBA00022692"/>
    </source>
</evidence>
<dbReference type="UniPathway" id="UPA00196"/>
<comment type="pathway">
    <text evidence="2 13">Glycolipid biosynthesis; glycosylphosphatidylinositol-anchor biosynthesis.</text>
</comment>
<keyword evidence="9" id="KW-1133">Transmembrane helix</keyword>
<keyword evidence="4 13" id="KW-0337">GPI-anchor biosynthesis</keyword>